<evidence type="ECO:0000313" key="2">
    <source>
        <dbReference type="Proteomes" id="UP001058074"/>
    </source>
</evidence>
<proteinExistence type="predicted"/>
<comment type="caution">
    <text evidence="1">The sequence shown here is derived from an EMBL/GenBank/DDBJ whole genome shotgun (WGS) entry which is preliminary data.</text>
</comment>
<organism evidence="1 2">
    <name type="scientific">Inconstantimicrobium mannanitabidum</name>
    <dbReference type="NCBI Taxonomy" id="1604901"/>
    <lineage>
        <taxon>Bacteria</taxon>
        <taxon>Bacillati</taxon>
        <taxon>Bacillota</taxon>
        <taxon>Clostridia</taxon>
        <taxon>Eubacteriales</taxon>
        <taxon>Clostridiaceae</taxon>
        <taxon>Inconstantimicrobium</taxon>
    </lineage>
</organism>
<dbReference type="EMBL" id="BROD01000001">
    <property type="protein sequence ID" value="GKX66495.1"/>
    <property type="molecule type" value="Genomic_DNA"/>
</dbReference>
<protein>
    <submittedName>
        <fullName evidence="1">Uncharacterized protein</fullName>
    </submittedName>
</protein>
<keyword evidence="2" id="KW-1185">Reference proteome</keyword>
<gene>
    <name evidence="1" type="ORF">rsdtw13_17530</name>
</gene>
<name>A0ACB5RB95_9CLOT</name>
<accession>A0ACB5RB95</accession>
<sequence>MNILILGASGFLGGKLYMALDKEVKFNILGTCFQSDSTNELLRIDVTNRDEVKCMMAEFNPDVVIWSLMSKTNEKYLIENGMKNILEFFPSEKKMIFISSNAVFHGRKGNYTEDNIPTYKNSTSPIAIYSNAKIYGEKMVQKRENYMIIRPGAIYGKDAKGKWDKRISQLIDKLDNKEEIIRTDNLFNTFVEVDELACAIVKLINMDYKGVVHLGPQRKESYYNYYKRMAKNLSLDDSLIKSNSISAEYAEENGISMDQSIDTSKCRTLFGDIFSNV</sequence>
<evidence type="ECO:0000313" key="1">
    <source>
        <dbReference type="EMBL" id="GKX66495.1"/>
    </source>
</evidence>
<reference evidence="1" key="1">
    <citation type="journal article" date="2025" name="Int. J. Syst. Evol. Microbiol.">
        <title>Inconstantimicrobium mannanitabidum sp. nov., a novel member of the family Clostridiaceae isolated from anoxic soil under the treatment of reductive soil disinfestation.</title>
        <authorList>
            <person name="Ueki A."/>
            <person name="Tonouchi A."/>
            <person name="Honma S."/>
            <person name="Kaku N."/>
            <person name="Ueki K."/>
        </authorList>
    </citation>
    <scope>NUCLEOTIDE SEQUENCE</scope>
    <source>
        <strain evidence="1">TW13</strain>
    </source>
</reference>
<dbReference type="Proteomes" id="UP001058074">
    <property type="component" value="Unassembled WGS sequence"/>
</dbReference>